<dbReference type="Proteomes" id="UP000694892">
    <property type="component" value="Chromosome 9_10S"/>
</dbReference>
<dbReference type="EMBL" id="CM004483">
    <property type="protein sequence ID" value="OCT61949.1"/>
    <property type="molecule type" value="Genomic_DNA"/>
</dbReference>
<evidence type="ECO:0000256" key="2">
    <source>
        <dbReference type="ARBA" id="ARBA00023134"/>
    </source>
</evidence>
<protein>
    <recommendedName>
        <fullName evidence="5">GB1/RHD3-type G domain-containing protein</fullName>
    </recommendedName>
</protein>
<accession>A0A974BVX4</accession>
<evidence type="ECO:0000313" key="6">
    <source>
        <dbReference type="EMBL" id="OCT61949.1"/>
    </source>
</evidence>
<dbReference type="Pfam" id="PF02263">
    <property type="entry name" value="GBP"/>
    <property type="match status" value="1"/>
</dbReference>
<organism evidence="6 7">
    <name type="scientific">Xenopus laevis</name>
    <name type="common">African clawed frog</name>
    <dbReference type="NCBI Taxonomy" id="8355"/>
    <lineage>
        <taxon>Eukaryota</taxon>
        <taxon>Metazoa</taxon>
        <taxon>Chordata</taxon>
        <taxon>Craniata</taxon>
        <taxon>Vertebrata</taxon>
        <taxon>Euteleostomi</taxon>
        <taxon>Amphibia</taxon>
        <taxon>Batrachia</taxon>
        <taxon>Anura</taxon>
        <taxon>Pipoidea</taxon>
        <taxon>Pipidae</taxon>
        <taxon>Xenopodinae</taxon>
        <taxon>Xenopus</taxon>
        <taxon>Xenopus</taxon>
    </lineage>
</organism>
<sequence>MVSTELLPHFQMNEKVSSFTIMTLPAKPARAIQLVHTDESGQLQLNESAVQTCFLDGEISDYPVCLICVIGEKRRGKSFLMNYILRALSCQEQAQPLSLGADDDPLSGFEWRDGIESTTKGIWIWSKPFILENNGEKMAVFVLDTEGSLDIQSSRDICLKLSALSMILSSYLIFNVNSNLKTTDLDYLEMYLDVAENVGKSFDLQSLQHLNILIRDWHDFKRCGNKDAWEYLIHETEKLQKEPQFKSVSETLRGPLADCSLLPHPGRGLLVDSQGKLSDMKVDFRNLLTTYIFTLVGNLWLYRKTNRQEEKVTCAQLASILKRGVNILQSTQHHFASPLQMFFTFENHKNMEKTKNQFQKYINRMSNEADFLRSRWNVNPFQMESSIKYMATKFLRDFKESFQGVDAQEKERLVNELQYFLLKQQQHFCKDYSKSFYGFQNHKRMRNIKEKFLTQITLKEYEKFSLIKKGRHPIRIQNKLRNEVNKLLNNYKESLEGIDEERELLLLSEMESDLSQEIEKFCKMYRKIFDAWKRMEDSKKKIKKLLDQIKEESSSSLWNLMNTPSVMQSKIKEPINIHLLDFINSLEGIDSEDQTIIKEELISHLMEMENEFCKQYSSDYRSTIEWIKRVAPVGAYGLFAFKEIIKNKTVAAAIKFGGVMLPGVIGVVVIGSTILTLRRMYANKSTQY</sequence>
<comment type="similarity">
    <text evidence="3">Belongs to the TRAFAC class dynamin-like GTPase superfamily. GB1/RHD3 GTPase family.</text>
</comment>
<dbReference type="SUPFAM" id="SSF52540">
    <property type="entry name" value="P-loop containing nucleoside triphosphate hydrolases"/>
    <property type="match status" value="1"/>
</dbReference>
<reference evidence="7" key="1">
    <citation type="journal article" date="2016" name="Nature">
        <title>Genome evolution in the allotetraploid frog Xenopus laevis.</title>
        <authorList>
            <person name="Session A.M."/>
            <person name="Uno Y."/>
            <person name="Kwon T."/>
            <person name="Chapman J.A."/>
            <person name="Toyoda A."/>
            <person name="Takahashi S."/>
            <person name="Fukui A."/>
            <person name="Hikosaka A."/>
            <person name="Suzuki A."/>
            <person name="Kondo M."/>
            <person name="van Heeringen S.J."/>
            <person name="Quigley I."/>
            <person name="Heinz S."/>
            <person name="Ogino H."/>
            <person name="Ochi H."/>
            <person name="Hellsten U."/>
            <person name="Lyons J.B."/>
            <person name="Simakov O."/>
            <person name="Putnam N."/>
            <person name="Stites J."/>
            <person name="Kuroki Y."/>
            <person name="Tanaka T."/>
            <person name="Michiue T."/>
            <person name="Watanabe M."/>
            <person name="Bogdanovic O."/>
            <person name="Lister R."/>
            <person name="Georgiou G."/>
            <person name="Paranjpe S.S."/>
            <person name="van Kruijsbergen I."/>
            <person name="Shu S."/>
            <person name="Carlson J."/>
            <person name="Kinoshita T."/>
            <person name="Ohta Y."/>
            <person name="Mawaribuchi S."/>
            <person name="Jenkins J."/>
            <person name="Grimwood J."/>
            <person name="Schmutz J."/>
            <person name="Mitros T."/>
            <person name="Mozaffari S.V."/>
            <person name="Suzuki Y."/>
            <person name="Haramoto Y."/>
            <person name="Yamamoto T.S."/>
            <person name="Takagi C."/>
            <person name="Heald R."/>
            <person name="Miller K."/>
            <person name="Haudenschild C."/>
            <person name="Kitzman J."/>
            <person name="Nakayama T."/>
            <person name="Izutsu Y."/>
            <person name="Robert J."/>
            <person name="Fortriede J."/>
            <person name="Burns K."/>
            <person name="Lotay V."/>
            <person name="Karimi K."/>
            <person name="Yasuoka Y."/>
            <person name="Dichmann D.S."/>
            <person name="Flajnik M.F."/>
            <person name="Houston D.W."/>
            <person name="Shendure J."/>
            <person name="DuPasquier L."/>
            <person name="Vize P.D."/>
            <person name="Zorn A.M."/>
            <person name="Ito M."/>
            <person name="Marcotte E.M."/>
            <person name="Wallingford J.B."/>
            <person name="Ito Y."/>
            <person name="Asashima M."/>
            <person name="Ueno N."/>
            <person name="Matsuda Y."/>
            <person name="Veenstra G.J."/>
            <person name="Fujiyama A."/>
            <person name="Harland R.M."/>
            <person name="Taira M."/>
            <person name="Rokhsar D.S."/>
        </authorList>
    </citation>
    <scope>NUCLEOTIDE SEQUENCE [LARGE SCALE GENOMIC DNA]</scope>
    <source>
        <strain evidence="7">J</strain>
    </source>
</reference>
<evidence type="ECO:0000256" key="3">
    <source>
        <dbReference type="PROSITE-ProRule" id="PRU01052"/>
    </source>
</evidence>
<dbReference type="AlphaFoldDB" id="A0A974BVX4"/>
<evidence type="ECO:0000256" key="4">
    <source>
        <dbReference type="SAM" id="Phobius"/>
    </source>
</evidence>
<dbReference type="OMA" id="ENHKNME"/>
<dbReference type="InterPro" id="IPR030386">
    <property type="entry name" value="G_GB1_RHD3_dom"/>
</dbReference>
<dbReference type="PANTHER" id="PTHR10751">
    <property type="entry name" value="GUANYLATE BINDING PROTEIN"/>
    <property type="match status" value="1"/>
</dbReference>
<evidence type="ECO:0000256" key="1">
    <source>
        <dbReference type="ARBA" id="ARBA00022741"/>
    </source>
</evidence>
<dbReference type="Gene3D" id="3.40.50.300">
    <property type="entry name" value="P-loop containing nucleotide triphosphate hydrolases"/>
    <property type="match status" value="1"/>
</dbReference>
<feature type="transmembrane region" description="Helical" evidence="4">
    <location>
        <begin position="656"/>
        <end position="677"/>
    </location>
</feature>
<dbReference type="GO" id="GO:0003924">
    <property type="term" value="F:GTPase activity"/>
    <property type="evidence" value="ECO:0007669"/>
    <property type="project" value="InterPro"/>
</dbReference>
<gene>
    <name evidence="6" type="ORF">XELAEV_18047982mg</name>
</gene>
<keyword evidence="4" id="KW-0472">Membrane</keyword>
<dbReference type="InterPro" id="IPR027417">
    <property type="entry name" value="P-loop_NTPase"/>
</dbReference>
<dbReference type="FunFam" id="3.40.50.300:FF:003482">
    <property type="entry name" value="Ring finger protein 112, gene 2"/>
    <property type="match status" value="1"/>
</dbReference>
<dbReference type="InterPro" id="IPR015894">
    <property type="entry name" value="Guanylate-bd_N"/>
</dbReference>
<evidence type="ECO:0000313" key="7">
    <source>
        <dbReference type="Proteomes" id="UP000694892"/>
    </source>
</evidence>
<evidence type="ECO:0000259" key="5">
    <source>
        <dbReference type="PROSITE" id="PS51715"/>
    </source>
</evidence>
<keyword evidence="4" id="KW-1133">Transmembrane helix</keyword>
<dbReference type="GO" id="GO:0005525">
    <property type="term" value="F:GTP binding"/>
    <property type="evidence" value="ECO:0007669"/>
    <property type="project" value="UniProtKB-KW"/>
</dbReference>
<keyword evidence="1" id="KW-0547">Nucleotide-binding</keyword>
<feature type="domain" description="GB1/RHD3-type G" evidence="5">
    <location>
        <begin position="61"/>
        <end position="217"/>
    </location>
</feature>
<keyword evidence="2" id="KW-0342">GTP-binding</keyword>
<dbReference type="PROSITE" id="PS51715">
    <property type="entry name" value="G_GB1_RHD3"/>
    <property type="match status" value="1"/>
</dbReference>
<name>A0A974BVX4_XENLA</name>
<proteinExistence type="inferred from homology"/>
<keyword evidence="4" id="KW-0812">Transmembrane</keyword>